<dbReference type="Gene3D" id="3.40.50.2000">
    <property type="entry name" value="Glycogen Phosphorylase B"/>
    <property type="match status" value="2"/>
</dbReference>
<evidence type="ECO:0000256" key="1">
    <source>
        <dbReference type="ARBA" id="ARBA00009995"/>
    </source>
</evidence>
<sequence length="174" mass="19620">MVERYPRPKSCGIPEIHDSLLCSYKNAKQAVISPTLQREGERETETERQRLNSMDKIHAVCIPYPVQSHISSMMKLAKILHFRGQDIPTLSMSTQKNCLEPFRNLIHRLNNTTYSNVPPVSCIVSDGCMSFTLQAAKEFGIPDTGQSAFVPLFVFCTSLISSKEVLFHSKTRVT</sequence>
<accession>A0A4Y7JXS1</accession>
<dbReference type="PANTHER" id="PTHR11926:SF774">
    <property type="entry name" value="UDP-GLYCOSYLTRANSFERASE 85A1-RELATED"/>
    <property type="match status" value="1"/>
</dbReference>
<evidence type="ECO:0000313" key="3">
    <source>
        <dbReference type="Proteomes" id="UP000316621"/>
    </source>
</evidence>
<reference evidence="2 3" key="1">
    <citation type="journal article" date="2018" name="Science">
        <title>The opium poppy genome and morphinan production.</title>
        <authorList>
            <person name="Guo L."/>
            <person name="Winzer T."/>
            <person name="Yang X."/>
            <person name="Li Y."/>
            <person name="Ning Z."/>
            <person name="He Z."/>
            <person name="Teodor R."/>
            <person name="Lu Y."/>
            <person name="Bowser T.A."/>
            <person name="Graham I.A."/>
            <person name="Ye K."/>
        </authorList>
    </citation>
    <scope>NUCLEOTIDE SEQUENCE [LARGE SCALE GENOMIC DNA]</scope>
    <source>
        <strain evidence="3">cv. HN1</strain>
        <tissue evidence="2">Leaves</tissue>
    </source>
</reference>
<keyword evidence="3" id="KW-1185">Reference proteome</keyword>
<name>A0A4Y7JXS1_PAPSO</name>
<dbReference type="Proteomes" id="UP000316621">
    <property type="component" value="Chromosome 6"/>
</dbReference>
<dbReference type="AlphaFoldDB" id="A0A4Y7JXS1"/>
<protein>
    <submittedName>
        <fullName evidence="2">Uncharacterized protein</fullName>
    </submittedName>
</protein>
<dbReference type="PANTHER" id="PTHR11926">
    <property type="entry name" value="GLUCOSYL/GLUCURONOSYL TRANSFERASES"/>
    <property type="match status" value="1"/>
</dbReference>
<gene>
    <name evidence="2" type="ORF">C5167_008219</name>
</gene>
<dbReference type="Gramene" id="RZC64529">
    <property type="protein sequence ID" value="RZC64529"/>
    <property type="gene ID" value="C5167_008219"/>
</dbReference>
<dbReference type="EMBL" id="CM010720">
    <property type="protein sequence ID" value="RZC64529.1"/>
    <property type="molecule type" value="Genomic_DNA"/>
</dbReference>
<proteinExistence type="inferred from homology"/>
<evidence type="ECO:0000313" key="2">
    <source>
        <dbReference type="EMBL" id="RZC64529.1"/>
    </source>
</evidence>
<comment type="similarity">
    <text evidence="1">Belongs to the UDP-glycosyltransferase family.</text>
</comment>
<dbReference type="GO" id="GO:0080043">
    <property type="term" value="F:quercetin 3-O-glucosyltransferase activity"/>
    <property type="evidence" value="ECO:0007669"/>
    <property type="project" value="TreeGrafter"/>
</dbReference>
<dbReference type="SUPFAM" id="SSF53756">
    <property type="entry name" value="UDP-Glycosyltransferase/glycogen phosphorylase"/>
    <property type="match status" value="1"/>
</dbReference>
<organism evidence="2 3">
    <name type="scientific">Papaver somniferum</name>
    <name type="common">Opium poppy</name>
    <dbReference type="NCBI Taxonomy" id="3469"/>
    <lineage>
        <taxon>Eukaryota</taxon>
        <taxon>Viridiplantae</taxon>
        <taxon>Streptophyta</taxon>
        <taxon>Embryophyta</taxon>
        <taxon>Tracheophyta</taxon>
        <taxon>Spermatophyta</taxon>
        <taxon>Magnoliopsida</taxon>
        <taxon>Ranunculales</taxon>
        <taxon>Papaveraceae</taxon>
        <taxon>Papaveroideae</taxon>
        <taxon>Papaver</taxon>
    </lineage>
</organism>
<dbReference type="GO" id="GO:0080044">
    <property type="term" value="F:quercetin 7-O-glucosyltransferase activity"/>
    <property type="evidence" value="ECO:0007669"/>
    <property type="project" value="TreeGrafter"/>
</dbReference>